<proteinExistence type="predicted"/>
<sequence length="104" mass="11835">MLKRMSSPFIGFLQASGLVSYIIVVSLVLTNVTRLFRNDTGEFYAPIIMLLVFIFSAVISASLVLGRAGVLFWDKKYKEAFKLIGWTLTWIAFYLLLFVIFLSI</sequence>
<feature type="transmembrane region" description="Helical" evidence="1">
    <location>
        <begin position="44"/>
        <end position="71"/>
    </location>
</feature>
<dbReference type="AlphaFoldDB" id="A0A7X9HGV4"/>
<evidence type="ECO:0000313" key="2">
    <source>
        <dbReference type="EMBL" id="NMB70294.1"/>
    </source>
</evidence>
<feature type="transmembrane region" description="Helical" evidence="1">
    <location>
        <begin position="83"/>
        <end position="102"/>
    </location>
</feature>
<dbReference type="EMBL" id="JAAZNL010000046">
    <property type="protein sequence ID" value="NMB70294.1"/>
    <property type="molecule type" value="Genomic_DNA"/>
</dbReference>
<feature type="transmembrane region" description="Helical" evidence="1">
    <location>
        <begin position="12"/>
        <end position="32"/>
    </location>
</feature>
<reference evidence="2 3" key="1">
    <citation type="journal article" date="2020" name="Biotechnol. Biofuels">
        <title>New insights from the biogas microbiome by comprehensive genome-resolved metagenomics of nearly 1600 species originating from multiple anaerobic digesters.</title>
        <authorList>
            <person name="Campanaro S."/>
            <person name="Treu L."/>
            <person name="Rodriguez-R L.M."/>
            <person name="Kovalovszki A."/>
            <person name="Ziels R.M."/>
            <person name="Maus I."/>
            <person name="Zhu X."/>
            <person name="Kougias P.G."/>
            <person name="Basile A."/>
            <person name="Luo G."/>
            <person name="Schluter A."/>
            <person name="Konstantinidis K.T."/>
            <person name="Angelidaki I."/>
        </authorList>
    </citation>
    <scope>NUCLEOTIDE SEQUENCE [LARGE SCALE GENOMIC DNA]</scope>
    <source>
        <strain evidence="2">AS27yjCOA_165</strain>
    </source>
</reference>
<protein>
    <submittedName>
        <fullName evidence="2">Uncharacterized protein</fullName>
    </submittedName>
</protein>
<accession>A0A7X9HGV4</accession>
<name>A0A7X9HGV4_UNCKA</name>
<comment type="caution">
    <text evidence="2">The sequence shown here is derived from an EMBL/GenBank/DDBJ whole genome shotgun (WGS) entry which is preliminary data.</text>
</comment>
<keyword evidence="1" id="KW-0472">Membrane</keyword>
<organism evidence="2 3">
    <name type="scientific">candidate division WWE3 bacterium</name>
    <dbReference type="NCBI Taxonomy" id="2053526"/>
    <lineage>
        <taxon>Bacteria</taxon>
        <taxon>Katanobacteria</taxon>
    </lineage>
</organism>
<evidence type="ECO:0000256" key="1">
    <source>
        <dbReference type="SAM" id="Phobius"/>
    </source>
</evidence>
<gene>
    <name evidence="2" type="ORF">GYA27_03785</name>
</gene>
<dbReference type="Proteomes" id="UP000526033">
    <property type="component" value="Unassembled WGS sequence"/>
</dbReference>
<keyword evidence="1" id="KW-1133">Transmembrane helix</keyword>
<keyword evidence="1" id="KW-0812">Transmembrane</keyword>
<evidence type="ECO:0000313" key="3">
    <source>
        <dbReference type="Proteomes" id="UP000526033"/>
    </source>
</evidence>